<evidence type="ECO:0000256" key="2">
    <source>
        <dbReference type="ARBA" id="ARBA00022737"/>
    </source>
</evidence>
<keyword evidence="2" id="KW-0677">Repeat</keyword>
<proteinExistence type="predicted"/>
<reference evidence="7" key="1">
    <citation type="submission" date="2019-04" db="EMBL/GenBank/DDBJ databases">
        <authorList>
            <person name="Alioto T."/>
            <person name="Alioto T."/>
        </authorList>
    </citation>
    <scope>NUCLEOTIDE SEQUENCE [LARGE SCALE GENOMIC DNA]</scope>
</reference>
<name>A0A5E4D101_MARMO</name>
<dbReference type="PANTHER" id="PTHR24027">
    <property type="entry name" value="CADHERIN-23"/>
    <property type="match status" value="1"/>
</dbReference>
<dbReference type="GO" id="GO:0034332">
    <property type="term" value="P:adherens junction organization"/>
    <property type="evidence" value="ECO:0007669"/>
    <property type="project" value="TreeGrafter"/>
</dbReference>
<dbReference type="GO" id="GO:0005509">
    <property type="term" value="F:calcium ion binding"/>
    <property type="evidence" value="ECO:0007669"/>
    <property type="project" value="UniProtKB-UniRule"/>
</dbReference>
<dbReference type="EMBL" id="CABDUW010002718">
    <property type="protein sequence ID" value="VTJ87787.1"/>
    <property type="molecule type" value="Genomic_DNA"/>
</dbReference>
<dbReference type="GO" id="GO:0007043">
    <property type="term" value="P:cell-cell junction assembly"/>
    <property type="evidence" value="ECO:0007669"/>
    <property type="project" value="TreeGrafter"/>
</dbReference>
<feature type="non-terminal residue" evidence="7">
    <location>
        <position position="149"/>
    </location>
</feature>
<evidence type="ECO:0000256" key="1">
    <source>
        <dbReference type="ARBA" id="ARBA00004370"/>
    </source>
</evidence>
<dbReference type="GO" id="GO:0000902">
    <property type="term" value="P:cell morphogenesis"/>
    <property type="evidence" value="ECO:0007669"/>
    <property type="project" value="TreeGrafter"/>
</dbReference>
<dbReference type="PROSITE" id="PS50268">
    <property type="entry name" value="CADHERIN_2"/>
    <property type="match status" value="1"/>
</dbReference>
<keyword evidence="3 5" id="KW-0106">Calcium</keyword>
<dbReference type="GO" id="GO:0045296">
    <property type="term" value="F:cadherin binding"/>
    <property type="evidence" value="ECO:0007669"/>
    <property type="project" value="TreeGrafter"/>
</dbReference>
<evidence type="ECO:0000259" key="6">
    <source>
        <dbReference type="PROSITE" id="PS50268"/>
    </source>
</evidence>
<dbReference type="InterPro" id="IPR039808">
    <property type="entry name" value="Cadherin"/>
</dbReference>
<dbReference type="InterPro" id="IPR002126">
    <property type="entry name" value="Cadherin-like_dom"/>
</dbReference>
<dbReference type="GO" id="GO:0007156">
    <property type="term" value="P:homophilic cell adhesion via plasma membrane adhesion molecules"/>
    <property type="evidence" value="ECO:0007669"/>
    <property type="project" value="InterPro"/>
</dbReference>
<dbReference type="PANTHER" id="PTHR24027:SF106">
    <property type="entry name" value="CADHERIN-18"/>
    <property type="match status" value="1"/>
</dbReference>
<dbReference type="PRINTS" id="PR00205">
    <property type="entry name" value="CADHERIN"/>
</dbReference>
<dbReference type="SMART" id="SM00112">
    <property type="entry name" value="CA"/>
    <property type="match status" value="1"/>
</dbReference>
<dbReference type="GO" id="GO:0008013">
    <property type="term" value="F:beta-catenin binding"/>
    <property type="evidence" value="ECO:0007669"/>
    <property type="project" value="TreeGrafter"/>
</dbReference>
<dbReference type="GO" id="GO:0005912">
    <property type="term" value="C:adherens junction"/>
    <property type="evidence" value="ECO:0007669"/>
    <property type="project" value="TreeGrafter"/>
</dbReference>
<evidence type="ECO:0000313" key="8">
    <source>
        <dbReference type="Proteomes" id="UP000335636"/>
    </source>
</evidence>
<evidence type="ECO:0000256" key="5">
    <source>
        <dbReference type="PROSITE-ProRule" id="PRU00043"/>
    </source>
</evidence>
<dbReference type="GO" id="GO:0016477">
    <property type="term" value="P:cell migration"/>
    <property type="evidence" value="ECO:0007669"/>
    <property type="project" value="TreeGrafter"/>
</dbReference>
<dbReference type="InterPro" id="IPR015919">
    <property type="entry name" value="Cadherin-like_sf"/>
</dbReference>
<keyword evidence="4" id="KW-0472">Membrane</keyword>
<comment type="caution">
    <text evidence="7">The sequence shown here is derived from an EMBL/GenBank/DDBJ whole genome shotgun (WGS) entry which is preliminary data.</text>
</comment>
<feature type="domain" description="Cadherin" evidence="6">
    <location>
        <begin position="16"/>
        <end position="96"/>
    </location>
</feature>
<gene>
    <name evidence="7" type="ORF">MONAX_5E019691</name>
</gene>
<dbReference type="FunFam" id="2.60.40.60:FF:000097">
    <property type="entry name" value="cadherin-12 isoform X1"/>
    <property type="match status" value="1"/>
</dbReference>
<comment type="subcellular location">
    <subcellularLocation>
        <location evidence="1">Membrane</location>
    </subcellularLocation>
</comment>
<dbReference type="GO" id="GO:0016342">
    <property type="term" value="C:catenin complex"/>
    <property type="evidence" value="ECO:0007669"/>
    <property type="project" value="TreeGrafter"/>
</dbReference>
<dbReference type="Gene3D" id="2.60.40.60">
    <property type="entry name" value="Cadherins"/>
    <property type="match status" value="1"/>
</dbReference>
<dbReference type="GO" id="GO:0044331">
    <property type="term" value="P:cell-cell adhesion mediated by cadherin"/>
    <property type="evidence" value="ECO:0007669"/>
    <property type="project" value="TreeGrafter"/>
</dbReference>
<evidence type="ECO:0000256" key="3">
    <source>
        <dbReference type="ARBA" id="ARBA00022837"/>
    </source>
</evidence>
<protein>
    <recommendedName>
        <fullName evidence="6">Cadherin domain-containing protein</fullName>
    </recommendedName>
</protein>
<keyword evidence="8" id="KW-1185">Reference proteome</keyword>
<sequence>MLKIIVGDVDEPPLFSMPSYIMEVYENAKIGTIVGTVLAQDPDSANSLVRYFINYKVEDDRFFNIDANTGTIKTSKVLDREETPWYNITVAASENGKLLFMHHRQRCHLNTKYHTELFLIVGFPSFFFCYEKLAEDTGCVTLVYLVLDE</sequence>
<dbReference type="Pfam" id="PF00028">
    <property type="entry name" value="Cadherin"/>
    <property type="match status" value="1"/>
</dbReference>
<evidence type="ECO:0000313" key="7">
    <source>
        <dbReference type="EMBL" id="VTJ87787.1"/>
    </source>
</evidence>
<dbReference type="GO" id="GO:0016339">
    <property type="term" value="P:calcium-dependent cell-cell adhesion via plasma membrane cell adhesion molecules"/>
    <property type="evidence" value="ECO:0007669"/>
    <property type="project" value="TreeGrafter"/>
</dbReference>
<dbReference type="CDD" id="cd11304">
    <property type="entry name" value="Cadherin_repeat"/>
    <property type="match status" value="1"/>
</dbReference>
<dbReference type="AlphaFoldDB" id="A0A5E4D101"/>
<dbReference type="Proteomes" id="UP000335636">
    <property type="component" value="Unassembled WGS sequence"/>
</dbReference>
<accession>A0A5E4D101</accession>
<evidence type="ECO:0000256" key="4">
    <source>
        <dbReference type="ARBA" id="ARBA00023136"/>
    </source>
</evidence>
<organism evidence="7 8">
    <name type="scientific">Marmota monax</name>
    <name type="common">Woodchuck</name>
    <dbReference type="NCBI Taxonomy" id="9995"/>
    <lineage>
        <taxon>Eukaryota</taxon>
        <taxon>Metazoa</taxon>
        <taxon>Chordata</taxon>
        <taxon>Craniata</taxon>
        <taxon>Vertebrata</taxon>
        <taxon>Euteleostomi</taxon>
        <taxon>Mammalia</taxon>
        <taxon>Eutheria</taxon>
        <taxon>Euarchontoglires</taxon>
        <taxon>Glires</taxon>
        <taxon>Rodentia</taxon>
        <taxon>Sciuromorpha</taxon>
        <taxon>Sciuridae</taxon>
        <taxon>Xerinae</taxon>
        <taxon>Marmotini</taxon>
        <taxon>Marmota</taxon>
    </lineage>
</organism>
<dbReference type="SUPFAM" id="SSF49313">
    <property type="entry name" value="Cadherin-like"/>
    <property type="match status" value="1"/>
</dbReference>